<accession>A0A401H4G0</accession>
<protein>
    <submittedName>
        <fullName evidence="3">Uncharacterized protein</fullName>
    </submittedName>
</protein>
<evidence type="ECO:0000256" key="1">
    <source>
        <dbReference type="SAM" id="MobiDB-lite"/>
    </source>
</evidence>
<dbReference type="GeneID" id="38786186"/>
<evidence type="ECO:0000256" key="2">
    <source>
        <dbReference type="SAM" id="Phobius"/>
    </source>
</evidence>
<evidence type="ECO:0000313" key="3">
    <source>
        <dbReference type="EMBL" id="GBE89269.1"/>
    </source>
</evidence>
<name>A0A401H4G0_9APHY</name>
<evidence type="ECO:0000313" key="4">
    <source>
        <dbReference type="Proteomes" id="UP000287166"/>
    </source>
</evidence>
<keyword evidence="2" id="KW-0472">Membrane</keyword>
<dbReference type="AlphaFoldDB" id="A0A401H4G0"/>
<sequence length="95" mass="10341">MKSLYSALPSTSDDDDEMKQLVHSSEELAPPGIPAANLSHRMIVLLYILCALTMLFAAINLAATIDGFQYTRTGAVAIEDLPRPDIFAGLPRVEH</sequence>
<comment type="caution">
    <text evidence="3">The sequence shown here is derived from an EMBL/GenBank/DDBJ whole genome shotgun (WGS) entry which is preliminary data.</text>
</comment>
<dbReference type="OrthoDB" id="2801921at2759"/>
<keyword evidence="4" id="KW-1185">Reference proteome</keyword>
<keyword evidence="2" id="KW-1133">Transmembrane helix</keyword>
<dbReference type="InParanoid" id="A0A401H4G0"/>
<keyword evidence="2" id="KW-0812">Transmembrane</keyword>
<dbReference type="Proteomes" id="UP000287166">
    <property type="component" value="Unassembled WGS sequence"/>
</dbReference>
<dbReference type="RefSeq" id="XP_027620182.1">
    <property type="nucleotide sequence ID" value="XM_027764381.1"/>
</dbReference>
<gene>
    <name evidence="3" type="ORF">SCP_1502770</name>
</gene>
<organism evidence="3 4">
    <name type="scientific">Sparassis crispa</name>
    <dbReference type="NCBI Taxonomy" id="139825"/>
    <lineage>
        <taxon>Eukaryota</taxon>
        <taxon>Fungi</taxon>
        <taxon>Dikarya</taxon>
        <taxon>Basidiomycota</taxon>
        <taxon>Agaricomycotina</taxon>
        <taxon>Agaricomycetes</taxon>
        <taxon>Polyporales</taxon>
        <taxon>Sparassidaceae</taxon>
        <taxon>Sparassis</taxon>
    </lineage>
</organism>
<reference evidence="3 4" key="1">
    <citation type="journal article" date="2018" name="Sci. Rep.">
        <title>Genome sequence of the cauliflower mushroom Sparassis crispa (Hanabiratake) and its association with beneficial usage.</title>
        <authorList>
            <person name="Kiyama R."/>
            <person name="Furutani Y."/>
            <person name="Kawaguchi K."/>
            <person name="Nakanishi T."/>
        </authorList>
    </citation>
    <scope>NUCLEOTIDE SEQUENCE [LARGE SCALE GENOMIC DNA]</scope>
</reference>
<dbReference type="EMBL" id="BFAD01000015">
    <property type="protein sequence ID" value="GBE89269.1"/>
    <property type="molecule type" value="Genomic_DNA"/>
</dbReference>
<feature type="transmembrane region" description="Helical" evidence="2">
    <location>
        <begin position="44"/>
        <end position="63"/>
    </location>
</feature>
<feature type="region of interest" description="Disordered" evidence="1">
    <location>
        <begin position="1"/>
        <end position="22"/>
    </location>
</feature>
<proteinExistence type="predicted"/>